<dbReference type="AlphaFoldDB" id="M0ZW23"/>
<sequence>MYEAGRRQNIKPKLSSLNQISALILLNPRAPSPTLLRRRRNPRIYGNRTRMIHQKSINGGMQSHEHWTIEVEEKKTLVDFFSSS</sequence>
<evidence type="ECO:0000313" key="2">
    <source>
        <dbReference type="Proteomes" id="UP000011115"/>
    </source>
</evidence>
<protein>
    <submittedName>
        <fullName evidence="1">Uncharacterized protein</fullName>
    </submittedName>
</protein>
<evidence type="ECO:0000313" key="1">
    <source>
        <dbReference type="EnsemblPlants" id="PGSC0003DMT400009331"/>
    </source>
</evidence>
<organism evidence="1 2">
    <name type="scientific">Solanum tuberosum</name>
    <name type="common">Potato</name>
    <dbReference type="NCBI Taxonomy" id="4113"/>
    <lineage>
        <taxon>Eukaryota</taxon>
        <taxon>Viridiplantae</taxon>
        <taxon>Streptophyta</taxon>
        <taxon>Embryophyta</taxon>
        <taxon>Tracheophyta</taxon>
        <taxon>Spermatophyta</taxon>
        <taxon>Magnoliopsida</taxon>
        <taxon>eudicotyledons</taxon>
        <taxon>Gunneridae</taxon>
        <taxon>Pentapetalae</taxon>
        <taxon>asterids</taxon>
        <taxon>lamiids</taxon>
        <taxon>Solanales</taxon>
        <taxon>Solanaceae</taxon>
        <taxon>Solanoideae</taxon>
        <taxon>Solaneae</taxon>
        <taxon>Solanum</taxon>
    </lineage>
</organism>
<name>M0ZW23_SOLTU</name>
<dbReference type="EnsemblPlants" id="PGSC0003DMT400009331">
    <property type="protein sequence ID" value="PGSC0003DMT400009331"/>
    <property type="gene ID" value="PGSC0003DMG400003627"/>
</dbReference>
<dbReference type="InParanoid" id="M0ZW23"/>
<dbReference type="HOGENOM" id="CLU_2531863_0_0_1"/>
<accession>M0ZW23</accession>
<reference evidence="1" key="2">
    <citation type="submission" date="2015-06" db="UniProtKB">
        <authorList>
            <consortium name="EnsemblPlants"/>
        </authorList>
    </citation>
    <scope>IDENTIFICATION</scope>
    <source>
        <strain evidence="1">DM1-3 516 R44</strain>
    </source>
</reference>
<dbReference type="Proteomes" id="UP000011115">
    <property type="component" value="Unassembled WGS sequence"/>
</dbReference>
<dbReference type="Gramene" id="PGSC0003DMT400009331">
    <property type="protein sequence ID" value="PGSC0003DMT400009331"/>
    <property type="gene ID" value="PGSC0003DMG400003627"/>
</dbReference>
<keyword evidence="2" id="KW-1185">Reference proteome</keyword>
<proteinExistence type="predicted"/>
<dbReference type="PaxDb" id="4113-PGSC0003DMT400009331"/>
<reference evidence="2" key="1">
    <citation type="journal article" date="2011" name="Nature">
        <title>Genome sequence and analysis of the tuber crop potato.</title>
        <authorList>
            <consortium name="The Potato Genome Sequencing Consortium"/>
        </authorList>
    </citation>
    <scope>NUCLEOTIDE SEQUENCE [LARGE SCALE GENOMIC DNA]</scope>
    <source>
        <strain evidence="2">cv. DM1-3 516 R44</strain>
    </source>
</reference>